<name>A0A3B9QWJ5_9CORY</name>
<comment type="caution">
    <text evidence="1">The sequence shown here is derived from an EMBL/GenBank/DDBJ whole genome shotgun (WGS) entry which is preliminary data.</text>
</comment>
<gene>
    <name evidence="1" type="ORF">DCL06_11310</name>
</gene>
<protein>
    <submittedName>
        <fullName evidence="1">Uncharacterized protein</fullName>
    </submittedName>
</protein>
<evidence type="ECO:0000313" key="1">
    <source>
        <dbReference type="EMBL" id="HAF73303.1"/>
    </source>
</evidence>
<sequence>MTDEERRAEELEPKIKALGGFLTAASLPNGTTARMDPGVAGMLAEAIVRWQDGDVWEAGRWVPRGEVMPTPEAGDVLVESLAEGSVVKMTHRPTGLVALGEDVQETWNDLRRKVKDHGDDAHGA</sequence>
<evidence type="ECO:0000313" key="2">
    <source>
        <dbReference type="Proteomes" id="UP000260925"/>
    </source>
</evidence>
<dbReference type="EMBL" id="DMDD01000268">
    <property type="protein sequence ID" value="HAF73303.1"/>
    <property type="molecule type" value="Genomic_DNA"/>
</dbReference>
<proteinExistence type="predicted"/>
<dbReference type="AlphaFoldDB" id="A0A3B9QWJ5"/>
<dbReference type="Proteomes" id="UP000260925">
    <property type="component" value="Unassembled WGS sequence"/>
</dbReference>
<organism evidence="1 2">
    <name type="scientific">Corynebacterium variabile</name>
    <dbReference type="NCBI Taxonomy" id="1727"/>
    <lineage>
        <taxon>Bacteria</taxon>
        <taxon>Bacillati</taxon>
        <taxon>Actinomycetota</taxon>
        <taxon>Actinomycetes</taxon>
        <taxon>Mycobacteriales</taxon>
        <taxon>Corynebacteriaceae</taxon>
        <taxon>Corynebacterium</taxon>
    </lineage>
</organism>
<accession>A0A3B9QWJ5</accession>
<reference evidence="1 2" key="1">
    <citation type="journal article" date="2018" name="Nat. Biotechnol.">
        <title>A standardized bacterial taxonomy based on genome phylogeny substantially revises the tree of life.</title>
        <authorList>
            <person name="Parks D.H."/>
            <person name="Chuvochina M."/>
            <person name="Waite D.W."/>
            <person name="Rinke C."/>
            <person name="Skarshewski A."/>
            <person name="Chaumeil P.A."/>
            <person name="Hugenholtz P."/>
        </authorList>
    </citation>
    <scope>NUCLEOTIDE SEQUENCE [LARGE SCALE GENOMIC DNA]</scope>
    <source>
        <strain evidence="1">UBA9851</strain>
    </source>
</reference>